<dbReference type="CDD" id="cd16262">
    <property type="entry name" value="EFG_III"/>
    <property type="match status" value="1"/>
</dbReference>
<dbReference type="Gene3D" id="3.40.50.300">
    <property type="entry name" value="P-loop containing nucleotide triphosphate hydrolases"/>
    <property type="match status" value="1"/>
</dbReference>
<evidence type="ECO:0000256" key="3">
    <source>
        <dbReference type="ARBA" id="ARBA00022741"/>
    </source>
</evidence>
<dbReference type="InterPro" id="IPR014721">
    <property type="entry name" value="Ribsml_uS5_D2-typ_fold_subgr"/>
</dbReference>
<keyword evidence="5 7" id="KW-0648">Protein biosynthesis</keyword>
<dbReference type="GO" id="GO:0003746">
    <property type="term" value="F:translation elongation factor activity"/>
    <property type="evidence" value="ECO:0007669"/>
    <property type="project" value="UniProtKB-UniRule"/>
</dbReference>
<keyword evidence="7" id="KW-0496">Mitochondrion</keyword>
<keyword evidence="6 7" id="KW-0342">GTP-binding</keyword>
<dbReference type="GO" id="GO:0005525">
    <property type="term" value="F:GTP binding"/>
    <property type="evidence" value="ECO:0007669"/>
    <property type="project" value="UniProtKB-UniRule"/>
</dbReference>
<dbReference type="InterPro" id="IPR041095">
    <property type="entry name" value="EFG_II"/>
</dbReference>
<dbReference type="SUPFAM" id="SSF54211">
    <property type="entry name" value="Ribosomal protein S5 domain 2-like"/>
    <property type="match status" value="1"/>
</dbReference>
<dbReference type="PRINTS" id="PR00315">
    <property type="entry name" value="ELONGATNFCT"/>
</dbReference>
<comment type="similarity">
    <text evidence="2">Belongs to the TRAFAC class translation factor GTPase superfamily. Classic translation factor GTPase family. EF-G/EF-2 subfamily.</text>
</comment>
<comment type="subcellular location">
    <subcellularLocation>
        <location evidence="1 7">Mitochondrion</location>
    </subcellularLocation>
</comment>
<comment type="caution">
    <text evidence="9">The sequence shown here is derived from an EMBL/GenBank/DDBJ whole genome shotgun (WGS) entry which is preliminary data.</text>
</comment>
<dbReference type="AlphaFoldDB" id="A0A0V0QQI3"/>
<dbReference type="CDD" id="cd01886">
    <property type="entry name" value="EF-G"/>
    <property type="match status" value="1"/>
</dbReference>
<dbReference type="CDD" id="cd04091">
    <property type="entry name" value="mtEFG1_II_like"/>
    <property type="match status" value="1"/>
</dbReference>
<dbReference type="PANTHER" id="PTHR43636">
    <property type="entry name" value="ELONGATION FACTOR G, MITOCHONDRIAL"/>
    <property type="match status" value="1"/>
</dbReference>
<dbReference type="FunFam" id="3.40.50.300:FF:000029">
    <property type="entry name" value="Elongation factor G"/>
    <property type="match status" value="1"/>
</dbReference>
<dbReference type="SUPFAM" id="SSF52540">
    <property type="entry name" value="P-loop containing nucleoside triphosphate hydrolases"/>
    <property type="match status" value="1"/>
</dbReference>
<dbReference type="CDD" id="cd01434">
    <property type="entry name" value="EFG_mtEFG1_IV"/>
    <property type="match status" value="1"/>
</dbReference>
<name>A0A0V0QQI3_PSEPJ</name>
<dbReference type="OMA" id="GQFAKVQ"/>
<dbReference type="InterPro" id="IPR009022">
    <property type="entry name" value="EFG_III"/>
</dbReference>
<gene>
    <name evidence="9" type="ORF">PPERSA_04358</name>
</gene>
<dbReference type="InterPro" id="IPR020568">
    <property type="entry name" value="Ribosomal_Su5_D2-typ_SF"/>
</dbReference>
<dbReference type="Gene3D" id="3.30.70.870">
    <property type="entry name" value="Elongation Factor G (Translational Gtpase), domain 3"/>
    <property type="match status" value="1"/>
</dbReference>
<accession>A0A0V0QQI3</accession>
<dbReference type="InterPro" id="IPR035649">
    <property type="entry name" value="EFG_V"/>
</dbReference>
<evidence type="ECO:0000256" key="4">
    <source>
        <dbReference type="ARBA" id="ARBA00022768"/>
    </source>
</evidence>
<comment type="pathway">
    <text evidence="7">Protein biosynthesis; polypeptide chain elongation.</text>
</comment>
<dbReference type="CDD" id="cd03713">
    <property type="entry name" value="EFG_mtEFG_C"/>
    <property type="match status" value="1"/>
</dbReference>
<evidence type="ECO:0000256" key="2">
    <source>
        <dbReference type="ARBA" id="ARBA00005870"/>
    </source>
</evidence>
<dbReference type="InParanoid" id="A0A0V0QQI3"/>
<dbReference type="InterPro" id="IPR031157">
    <property type="entry name" value="G_TR_CS"/>
</dbReference>
<dbReference type="SMART" id="SM00838">
    <property type="entry name" value="EFG_C"/>
    <property type="match status" value="1"/>
</dbReference>
<dbReference type="SMART" id="SM00889">
    <property type="entry name" value="EFG_IV"/>
    <property type="match status" value="1"/>
</dbReference>
<dbReference type="FunFam" id="3.30.70.240:FF:000001">
    <property type="entry name" value="Elongation factor G"/>
    <property type="match status" value="1"/>
</dbReference>
<evidence type="ECO:0000313" key="9">
    <source>
        <dbReference type="EMBL" id="KRX04543.1"/>
    </source>
</evidence>
<dbReference type="InterPro" id="IPR000640">
    <property type="entry name" value="EFG_V-like"/>
</dbReference>
<dbReference type="Pfam" id="PF03144">
    <property type="entry name" value="GTP_EFTU_D2"/>
    <property type="match status" value="1"/>
</dbReference>
<dbReference type="PANTHER" id="PTHR43636:SF2">
    <property type="entry name" value="ELONGATION FACTOR G, MITOCHONDRIAL"/>
    <property type="match status" value="1"/>
</dbReference>
<dbReference type="InterPro" id="IPR004540">
    <property type="entry name" value="Transl_elong_EFG/EF2"/>
</dbReference>
<evidence type="ECO:0000259" key="8">
    <source>
        <dbReference type="PROSITE" id="PS51722"/>
    </source>
</evidence>
<dbReference type="NCBIfam" id="TIGR00231">
    <property type="entry name" value="small_GTP"/>
    <property type="match status" value="1"/>
</dbReference>
<dbReference type="PROSITE" id="PS00301">
    <property type="entry name" value="G_TR_1"/>
    <property type="match status" value="1"/>
</dbReference>
<feature type="binding site" evidence="7">
    <location>
        <begin position="169"/>
        <end position="172"/>
    </location>
    <ligand>
        <name>GTP</name>
        <dbReference type="ChEBI" id="CHEBI:37565"/>
    </ligand>
</feature>
<dbReference type="Gene3D" id="3.30.230.10">
    <property type="match status" value="1"/>
</dbReference>
<dbReference type="Pfam" id="PF14492">
    <property type="entry name" value="EFG_III"/>
    <property type="match status" value="1"/>
</dbReference>
<sequence length="744" mass="83387">MFSKCLSASIKNKQINDLFQKNANSLSKQAKFTFATEPVKLRNIGISAHIDSGKTTFTERILYYAGKIKAIHEVKGSDNIGATMDFMELEREKGITIQSAATYVTWKDMPINVIDTPGHVDFTVEVERALRVLDGGILLVCGVSGVQPQTLTVYKQMTRYNVPRMIFINKLDRNGANPFTAIETVRARLGANCAAVQIPLGLDQDLKGLIDIIEERAYIFEGVSGEEMREIPIPENYKETVQEKRHELIEHLAEFEPEIEDLYLAEEEISVELIKKAIRKGTLERKFSPVFMGSAIKNKGVQLCLDGVIDYLPSPSEITNSGFLEKVDEDGDKEEVEIDFKEDPKLPFVGYAFKLEENKFGQLTYCRVYQGKLKKGDYVWNTTAQKRMKISRMVKMHANDMVDINVALPGDIFAIFGIECSSGDTLTEGDMSYQARCSSMFVPDPVIQFSIKPKKSSNSAKFNKALNKFQREDPTFRVTIDKESEEIIISGMGELHLQIYAERIKREFGIDVEVGEPTVNYREAIAAKATFDYLHKKQSGGAGQYAKVIGYIEPLPQDNPQDYGSMFENKITSATIPNEYIGAVEKGFYEALAKGPMTGYPVVNIKFVLTDGVTHPVDSSSTAFMIATKYAFRQAFERAQPQLLEPIMNLEVTCPKNDYSNIMAAISKRRGLVNNTETRGDLFIMQADVPLQQMFGFATELRGLTSGLGEFSMEYKTHAALPPNEAEIIRQKFLEKNGGSVQIL</sequence>
<dbReference type="NCBIfam" id="TIGR00484">
    <property type="entry name" value="EF-G"/>
    <property type="match status" value="1"/>
</dbReference>
<dbReference type="SUPFAM" id="SSF54980">
    <property type="entry name" value="EF-G C-terminal domain-like"/>
    <property type="match status" value="2"/>
</dbReference>
<comment type="function">
    <text evidence="7">Mitochondrial GTPase that catalyzes the GTP-dependent ribosomal translocation step during translation elongation. During this step, the ribosome changes from the pre-translocational (PRE) to the post-translocational (POST) state as the newly formed A-site-bound peptidyl-tRNA and P-site-bound deacylated tRNA move to the P and E sites, respectively. Catalyzes the coordinated movement of the two tRNA molecules, the mRNA and conformational changes in the ribosome.</text>
</comment>
<dbReference type="InterPro" id="IPR009000">
    <property type="entry name" value="Transl_B-barrel_sf"/>
</dbReference>
<dbReference type="InterPro" id="IPR005517">
    <property type="entry name" value="Transl_elong_EFG/EF2_IV"/>
</dbReference>
<dbReference type="FunFam" id="3.30.230.10:FF:000003">
    <property type="entry name" value="Elongation factor G"/>
    <property type="match status" value="1"/>
</dbReference>
<dbReference type="InterPro" id="IPR035647">
    <property type="entry name" value="EFG_III/V"/>
</dbReference>
<dbReference type="FunFam" id="3.30.70.870:FF:000001">
    <property type="entry name" value="Elongation factor G"/>
    <property type="match status" value="1"/>
</dbReference>
<dbReference type="Proteomes" id="UP000054937">
    <property type="component" value="Unassembled WGS sequence"/>
</dbReference>
<dbReference type="InterPro" id="IPR027417">
    <property type="entry name" value="P-loop_NTPase"/>
</dbReference>
<dbReference type="NCBIfam" id="NF009381">
    <property type="entry name" value="PRK12740.1-5"/>
    <property type="match status" value="1"/>
</dbReference>
<reference evidence="9 10" key="1">
    <citation type="journal article" date="2015" name="Sci. Rep.">
        <title>Genome of the facultative scuticociliatosis pathogen Pseudocohnilembus persalinus provides insight into its virulence through horizontal gene transfer.</title>
        <authorList>
            <person name="Xiong J."/>
            <person name="Wang G."/>
            <person name="Cheng J."/>
            <person name="Tian M."/>
            <person name="Pan X."/>
            <person name="Warren A."/>
            <person name="Jiang C."/>
            <person name="Yuan D."/>
            <person name="Miao W."/>
        </authorList>
    </citation>
    <scope>NUCLEOTIDE SEQUENCE [LARGE SCALE GENOMIC DNA]</scope>
    <source>
        <strain evidence="9">36N120E</strain>
    </source>
</reference>
<keyword evidence="3 7" id="KW-0547">Nucleotide-binding</keyword>
<dbReference type="InterPro" id="IPR000795">
    <property type="entry name" value="T_Tr_GTP-bd_dom"/>
</dbReference>
<dbReference type="GO" id="GO:0070125">
    <property type="term" value="P:mitochondrial translational elongation"/>
    <property type="evidence" value="ECO:0007669"/>
    <property type="project" value="UniProtKB-UniRule"/>
</dbReference>
<dbReference type="Pfam" id="PF00009">
    <property type="entry name" value="GTP_EFTU"/>
    <property type="match status" value="1"/>
</dbReference>
<dbReference type="GO" id="GO:0005739">
    <property type="term" value="C:mitochondrion"/>
    <property type="evidence" value="ECO:0007669"/>
    <property type="project" value="UniProtKB-SubCell"/>
</dbReference>
<dbReference type="InterPro" id="IPR047872">
    <property type="entry name" value="EFG_IV"/>
</dbReference>
<organism evidence="9 10">
    <name type="scientific">Pseudocohnilembus persalinus</name>
    <name type="common">Ciliate</name>
    <dbReference type="NCBI Taxonomy" id="266149"/>
    <lineage>
        <taxon>Eukaryota</taxon>
        <taxon>Sar</taxon>
        <taxon>Alveolata</taxon>
        <taxon>Ciliophora</taxon>
        <taxon>Intramacronucleata</taxon>
        <taxon>Oligohymenophorea</taxon>
        <taxon>Scuticociliatia</taxon>
        <taxon>Philasterida</taxon>
        <taxon>Pseudocohnilembidae</taxon>
        <taxon>Pseudocohnilembus</taxon>
    </lineage>
</organism>
<dbReference type="InterPro" id="IPR005225">
    <property type="entry name" value="Small_GTP-bd"/>
</dbReference>
<evidence type="ECO:0000313" key="10">
    <source>
        <dbReference type="Proteomes" id="UP000054937"/>
    </source>
</evidence>
<dbReference type="FunCoup" id="A0A0V0QQI3">
    <property type="interactions" value="351"/>
</dbReference>
<dbReference type="UniPathway" id="UPA00345"/>
<dbReference type="PROSITE" id="PS51722">
    <property type="entry name" value="G_TR_2"/>
    <property type="match status" value="1"/>
</dbReference>
<dbReference type="EMBL" id="LDAU01000114">
    <property type="protein sequence ID" value="KRX04543.1"/>
    <property type="molecule type" value="Genomic_DNA"/>
</dbReference>
<feature type="binding site" evidence="7">
    <location>
        <begin position="48"/>
        <end position="55"/>
    </location>
    <ligand>
        <name>GTP</name>
        <dbReference type="ChEBI" id="CHEBI:37565"/>
    </ligand>
</feature>
<evidence type="ECO:0000256" key="5">
    <source>
        <dbReference type="ARBA" id="ARBA00022917"/>
    </source>
</evidence>
<comment type="similarity">
    <text evidence="7">Belongs to the GTP-binding elongation factor family. EF-G/EF-2 subfamily.</text>
</comment>
<evidence type="ECO:0000256" key="7">
    <source>
        <dbReference type="HAMAP-Rule" id="MF_03061"/>
    </source>
</evidence>
<evidence type="ECO:0000256" key="1">
    <source>
        <dbReference type="ARBA" id="ARBA00004173"/>
    </source>
</evidence>
<dbReference type="HAMAP" id="MF_00054_B">
    <property type="entry name" value="EF_G_EF_2_B"/>
    <property type="match status" value="1"/>
</dbReference>
<dbReference type="Pfam" id="PF03764">
    <property type="entry name" value="EFG_IV"/>
    <property type="match status" value="1"/>
</dbReference>
<dbReference type="Pfam" id="PF00679">
    <property type="entry name" value="EFG_C"/>
    <property type="match status" value="1"/>
</dbReference>
<proteinExistence type="inferred from homology"/>
<keyword evidence="4 7" id="KW-0251">Elongation factor</keyword>
<feature type="binding site" evidence="7">
    <location>
        <begin position="115"/>
        <end position="119"/>
    </location>
    <ligand>
        <name>GTP</name>
        <dbReference type="ChEBI" id="CHEBI:37565"/>
    </ligand>
</feature>
<dbReference type="InterPro" id="IPR004161">
    <property type="entry name" value="EFTu-like_2"/>
</dbReference>
<dbReference type="FunFam" id="2.40.30.10:FF:000022">
    <property type="entry name" value="Elongation factor G, mitochondrial"/>
    <property type="match status" value="1"/>
</dbReference>
<dbReference type="GO" id="GO:0003924">
    <property type="term" value="F:GTPase activity"/>
    <property type="evidence" value="ECO:0007669"/>
    <property type="project" value="UniProtKB-UniRule"/>
</dbReference>
<dbReference type="OrthoDB" id="198619at2759"/>
<dbReference type="Gene3D" id="3.30.70.240">
    <property type="match status" value="1"/>
</dbReference>
<feature type="domain" description="Tr-type G" evidence="8">
    <location>
        <begin position="39"/>
        <end position="316"/>
    </location>
</feature>
<dbReference type="Gene3D" id="2.40.30.10">
    <property type="entry name" value="Translation factors"/>
    <property type="match status" value="1"/>
</dbReference>
<protein>
    <recommendedName>
        <fullName evidence="7">Elongation factor G, mitochondrial</fullName>
        <shortName evidence="7">EF-Gmt</shortName>
    </recommendedName>
    <alternativeName>
        <fullName evidence="7">Elongation factor G 1, mitochondrial</fullName>
        <shortName evidence="7">mEF-G 1</shortName>
    </alternativeName>
    <alternativeName>
        <fullName evidence="7">Elongation factor G1</fullName>
    </alternativeName>
</protein>
<dbReference type="SUPFAM" id="SSF50447">
    <property type="entry name" value="Translation proteins"/>
    <property type="match status" value="1"/>
</dbReference>
<keyword evidence="10" id="KW-1185">Reference proteome</keyword>
<evidence type="ECO:0000256" key="6">
    <source>
        <dbReference type="ARBA" id="ARBA00023134"/>
    </source>
</evidence>